<evidence type="ECO:0000313" key="4">
    <source>
        <dbReference type="Proteomes" id="UP000271624"/>
    </source>
</evidence>
<dbReference type="Gene3D" id="3.90.1570.10">
    <property type="entry name" value="tt1808, chain A"/>
    <property type="match status" value="1"/>
</dbReference>
<evidence type="ECO:0000259" key="2">
    <source>
        <dbReference type="Pfam" id="PF05685"/>
    </source>
</evidence>
<feature type="domain" description="Putative restriction endonuclease" evidence="2">
    <location>
        <begin position="52"/>
        <end position="147"/>
    </location>
</feature>
<dbReference type="InterPro" id="IPR012296">
    <property type="entry name" value="Nuclease_put_TT1808"/>
</dbReference>
<protein>
    <recommendedName>
        <fullName evidence="2">Putative restriction endonuclease domain-containing protein</fullName>
    </recommendedName>
</protein>
<dbReference type="AlphaFoldDB" id="A0A433VMG7"/>
<comment type="caution">
    <text evidence="3">The sequence shown here is derived from an EMBL/GenBank/DDBJ whole genome shotgun (WGS) entry which is preliminary data.</text>
</comment>
<name>A0A433VMG7_9CYAN</name>
<reference evidence="3" key="1">
    <citation type="submission" date="2018-12" db="EMBL/GenBank/DDBJ databases">
        <authorList>
            <person name="Will S."/>
            <person name="Neumann-Schaal M."/>
            <person name="Henke P."/>
        </authorList>
    </citation>
    <scope>NUCLEOTIDE SEQUENCE</scope>
    <source>
        <strain evidence="3">PCC 7102</strain>
    </source>
</reference>
<dbReference type="PANTHER" id="PTHR33352:SF2">
    <property type="entry name" value="SLL0995 PROTEIN"/>
    <property type="match status" value="1"/>
</dbReference>
<dbReference type="PANTHER" id="PTHR33352">
    <property type="entry name" value="SLR1095 PROTEIN"/>
    <property type="match status" value="1"/>
</dbReference>
<dbReference type="OrthoDB" id="483276at2"/>
<proteinExistence type="predicted"/>
<organism evidence="3 4">
    <name type="scientific">Dulcicalothrix desertica PCC 7102</name>
    <dbReference type="NCBI Taxonomy" id="232991"/>
    <lineage>
        <taxon>Bacteria</taxon>
        <taxon>Bacillati</taxon>
        <taxon>Cyanobacteriota</taxon>
        <taxon>Cyanophyceae</taxon>
        <taxon>Nostocales</taxon>
        <taxon>Calotrichaceae</taxon>
        <taxon>Dulcicalothrix</taxon>
    </lineage>
</organism>
<accession>A0A433VMG7</accession>
<evidence type="ECO:0000313" key="3">
    <source>
        <dbReference type="EMBL" id="RUT07215.1"/>
    </source>
</evidence>
<sequence>MVRQVTEFDAADDLVIYPETDGEPMAQNTLQFIWIVIIKEGLEMLFASNPDVFVAGDLFWYPIAGDTDTKYAPDTIVVFGRPKGHRGSYVQAHEGNIAPQVIFEILSPGNRKKEMDDKFDFYQKYGAEEYYIYDPDKNILKGWLRSNKILKPIKNINNWVSPRLQIKFVLAPTTLEIYRPDGRKFVTPVELDELYQREQQRADAEQQRADAEQQRADAEREARLNAASQLLQTGMSIEQVAQILSLTVQEVQSLNSL</sequence>
<reference evidence="3" key="2">
    <citation type="journal article" date="2019" name="Genome Biol. Evol.">
        <title>Day and night: Metabolic profiles and evolutionary relationships of six axenic non-marine cyanobacteria.</title>
        <authorList>
            <person name="Will S.E."/>
            <person name="Henke P."/>
            <person name="Boedeker C."/>
            <person name="Huang S."/>
            <person name="Brinkmann H."/>
            <person name="Rohde M."/>
            <person name="Jarek M."/>
            <person name="Friedl T."/>
            <person name="Seufert S."/>
            <person name="Schumacher M."/>
            <person name="Overmann J."/>
            <person name="Neumann-Schaal M."/>
            <person name="Petersen J."/>
        </authorList>
    </citation>
    <scope>NUCLEOTIDE SEQUENCE [LARGE SCALE GENOMIC DNA]</scope>
    <source>
        <strain evidence="3">PCC 7102</strain>
    </source>
</reference>
<dbReference type="InterPro" id="IPR011335">
    <property type="entry name" value="Restrct_endonuc-II-like"/>
</dbReference>
<gene>
    <name evidence="3" type="ORF">DSM106972_024760</name>
</gene>
<dbReference type="Proteomes" id="UP000271624">
    <property type="component" value="Unassembled WGS sequence"/>
</dbReference>
<keyword evidence="4" id="KW-1185">Reference proteome</keyword>
<dbReference type="SUPFAM" id="SSF52980">
    <property type="entry name" value="Restriction endonuclease-like"/>
    <property type="match status" value="1"/>
</dbReference>
<dbReference type="CDD" id="cd06260">
    <property type="entry name" value="DUF820-like"/>
    <property type="match status" value="1"/>
</dbReference>
<dbReference type="RefSeq" id="WP_127081044.1">
    <property type="nucleotide sequence ID" value="NZ_RSCL01000005.1"/>
</dbReference>
<dbReference type="Pfam" id="PF05685">
    <property type="entry name" value="Uma2"/>
    <property type="match status" value="1"/>
</dbReference>
<dbReference type="InterPro" id="IPR008538">
    <property type="entry name" value="Uma2"/>
</dbReference>
<evidence type="ECO:0000256" key="1">
    <source>
        <dbReference type="SAM" id="MobiDB-lite"/>
    </source>
</evidence>
<dbReference type="EMBL" id="RSCL01000005">
    <property type="protein sequence ID" value="RUT07215.1"/>
    <property type="molecule type" value="Genomic_DNA"/>
</dbReference>
<feature type="region of interest" description="Disordered" evidence="1">
    <location>
        <begin position="199"/>
        <end position="219"/>
    </location>
</feature>